<sequence length="122" mass="12902">MKHLAQIQENPFGQVSPPPALQNFAPVEEGGIGQLLNIFINVLIAGAGIYAVINIILAGYAFMGAGADSKKVAEAWAKIYQTFMGLAFVAGTFVLAAIFGILLFGSWDALLKPTIPTIIPIN</sequence>
<evidence type="ECO:0000256" key="1">
    <source>
        <dbReference type="SAM" id="Phobius"/>
    </source>
</evidence>
<evidence type="ECO:0000313" key="3">
    <source>
        <dbReference type="Proteomes" id="UP000034090"/>
    </source>
</evidence>
<feature type="transmembrane region" description="Helical" evidence="1">
    <location>
        <begin position="38"/>
        <end position="62"/>
    </location>
</feature>
<accession>A0A0G1DMU9</accession>
<feature type="transmembrane region" description="Helical" evidence="1">
    <location>
        <begin position="83"/>
        <end position="104"/>
    </location>
</feature>
<dbReference type="Proteomes" id="UP000034090">
    <property type="component" value="Unassembled WGS sequence"/>
</dbReference>
<gene>
    <name evidence="2" type="ORF">UV74_C0001G0094</name>
</gene>
<evidence type="ECO:0000313" key="2">
    <source>
        <dbReference type="EMBL" id="KKS98984.1"/>
    </source>
</evidence>
<proteinExistence type="predicted"/>
<protein>
    <submittedName>
        <fullName evidence="2">Uncharacterized protein</fullName>
    </submittedName>
</protein>
<keyword evidence="1" id="KW-1133">Transmembrane helix</keyword>
<organism evidence="2 3">
    <name type="scientific">Candidatus Woesebacteria bacterium GW2011_GWB1_43_14</name>
    <dbReference type="NCBI Taxonomy" id="1618578"/>
    <lineage>
        <taxon>Bacteria</taxon>
        <taxon>Candidatus Woeseibacteriota</taxon>
    </lineage>
</organism>
<name>A0A0G1DMU9_9BACT</name>
<comment type="caution">
    <text evidence="2">The sequence shown here is derived from an EMBL/GenBank/DDBJ whole genome shotgun (WGS) entry which is preliminary data.</text>
</comment>
<reference evidence="2 3" key="1">
    <citation type="journal article" date="2015" name="Nature">
        <title>rRNA introns, odd ribosomes, and small enigmatic genomes across a large radiation of phyla.</title>
        <authorList>
            <person name="Brown C.T."/>
            <person name="Hug L.A."/>
            <person name="Thomas B.C."/>
            <person name="Sharon I."/>
            <person name="Castelle C.J."/>
            <person name="Singh A."/>
            <person name="Wilkins M.J."/>
            <person name="Williams K.H."/>
            <person name="Banfield J.F."/>
        </authorList>
    </citation>
    <scope>NUCLEOTIDE SEQUENCE [LARGE SCALE GENOMIC DNA]</scope>
</reference>
<keyword evidence="1" id="KW-0812">Transmembrane</keyword>
<dbReference type="AlphaFoldDB" id="A0A0G1DMU9"/>
<keyword evidence="1" id="KW-0472">Membrane</keyword>
<dbReference type="STRING" id="1618578.UV74_C0001G0094"/>
<dbReference type="EMBL" id="LCFQ01000001">
    <property type="protein sequence ID" value="KKS98984.1"/>
    <property type="molecule type" value="Genomic_DNA"/>
</dbReference>